<dbReference type="Proteomes" id="UP000464178">
    <property type="component" value="Chromosome"/>
</dbReference>
<dbReference type="EMBL" id="LR593886">
    <property type="protein sequence ID" value="VTR99446.1"/>
    <property type="molecule type" value="Genomic_DNA"/>
</dbReference>
<evidence type="ECO:0000313" key="1">
    <source>
        <dbReference type="EMBL" id="VTR99446.1"/>
    </source>
</evidence>
<dbReference type="RefSeq" id="WP_162671885.1">
    <property type="nucleotide sequence ID" value="NZ_LR593886.1"/>
</dbReference>
<gene>
    <name evidence="1" type="ORF">SOIL9_85150</name>
</gene>
<reference evidence="1 2" key="1">
    <citation type="submission" date="2019-05" db="EMBL/GenBank/DDBJ databases">
        <authorList>
            <consortium name="Science for Life Laboratories"/>
        </authorList>
    </citation>
    <scope>NUCLEOTIDE SEQUENCE [LARGE SCALE GENOMIC DNA]</scope>
    <source>
        <strain evidence="1">Soil9</strain>
    </source>
</reference>
<organism evidence="1 2">
    <name type="scientific">Gemmata massiliana</name>
    <dbReference type="NCBI Taxonomy" id="1210884"/>
    <lineage>
        <taxon>Bacteria</taxon>
        <taxon>Pseudomonadati</taxon>
        <taxon>Planctomycetota</taxon>
        <taxon>Planctomycetia</taxon>
        <taxon>Gemmatales</taxon>
        <taxon>Gemmataceae</taxon>
        <taxon>Gemmata</taxon>
    </lineage>
</organism>
<dbReference type="KEGG" id="gms:SOIL9_85150"/>
<keyword evidence="2" id="KW-1185">Reference proteome</keyword>
<sequence length="58" mass="6127">MTRWHTSNELHLTTATVAAKTLYTATGLETGYALGLDLDTAARVELEVSLSGKSDTSG</sequence>
<accession>A0A6P2DDG8</accession>
<dbReference type="AlphaFoldDB" id="A0A6P2DDG8"/>
<name>A0A6P2DDG8_9BACT</name>
<evidence type="ECO:0000313" key="2">
    <source>
        <dbReference type="Proteomes" id="UP000464178"/>
    </source>
</evidence>
<protein>
    <submittedName>
        <fullName evidence="1">Uncharacterized protein</fullName>
    </submittedName>
</protein>
<proteinExistence type="predicted"/>